<dbReference type="GO" id="GO:0070038">
    <property type="term" value="F:rRNA (pseudouridine-N3-)-methyltransferase activity"/>
    <property type="evidence" value="ECO:0007669"/>
    <property type="project" value="UniProtKB-UniRule"/>
</dbReference>
<gene>
    <name evidence="5" type="primary">rlmH</name>
    <name evidence="6" type="ORF">LS81_002335</name>
</gene>
<evidence type="ECO:0000256" key="4">
    <source>
        <dbReference type="ARBA" id="ARBA00038303"/>
    </source>
</evidence>
<sequence>MKIHIYTIHKNEMPGDVMQYYSKACKSFGATMSFFNMFNKRIQEAQKQDSNIAKQSYTMAFSKYLDKQSILLDAGGRGLTSIEFSHMIETYGMQGGGIIKFFIAGAFGFEREVLEQHKTISLSSLTFSHEIAKIVLVEQIYRSLSIINKHPYHKL</sequence>
<dbReference type="OrthoDB" id="9806643at2"/>
<dbReference type="CDD" id="cd18081">
    <property type="entry name" value="RlmH-like"/>
    <property type="match status" value="1"/>
</dbReference>
<comment type="catalytic activity">
    <reaction evidence="5">
        <text>pseudouridine(1915) in 23S rRNA + S-adenosyl-L-methionine = N(3)-methylpseudouridine(1915) in 23S rRNA + S-adenosyl-L-homocysteine + H(+)</text>
        <dbReference type="Rhea" id="RHEA:42752"/>
        <dbReference type="Rhea" id="RHEA-COMP:10221"/>
        <dbReference type="Rhea" id="RHEA-COMP:10222"/>
        <dbReference type="ChEBI" id="CHEBI:15378"/>
        <dbReference type="ChEBI" id="CHEBI:57856"/>
        <dbReference type="ChEBI" id="CHEBI:59789"/>
        <dbReference type="ChEBI" id="CHEBI:65314"/>
        <dbReference type="ChEBI" id="CHEBI:74486"/>
        <dbReference type="EC" id="2.1.1.177"/>
    </reaction>
</comment>
<dbReference type="EC" id="2.1.1.177" evidence="5"/>
<protein>
    <recommendedName>
        <fullName evidence="5">Ribosomal RNA large subunit methyltransferase H</fullName>
        <ecNumber evidence="5">2.1.1.177</ecNumber>
    </recommendedName>
    <alternativeName>
        <fullName evidence="5">23S rRNA (pseudouridine1915-N3)-methyltransferase</fullName>
    </alternativeName>
    <alternativeName>
        <fullName evidence="5">23S rRNA m3Psi1915 methyltransferase</fullName>
    </alternativeName>
    <alternativeName>
        <fullName evidence="5">rRNA (pseudouridine-N3-)-methyltransferase RlmH</fullName>
    </alternativeName>
</protein>
<comment type="caution">
    <text evidence="6">The sequence shown here is derived from an EMBL/GenBank/DDBJ whole genome shotgun (WGS) entry which is preliminary data.</text>
</comment>
<reference evidence="6 7" key="1">
    <citation type="journal article" date="2014" name="Genome Announc.">
        <title>Draft genome sequences of eight enterohepatic helicobacter species isolated from both laboratory and wild rodents.</title>
        <authorList>
            <person name="Sheh A."/>
            <person name="Shen Z."/>
            <person name="Fox J.G."/>
        </authorList>
    </citation>
    <scope>NUCLEOTIDE SEQUENCE [LARGE SCALE GENOMIC DNA]</scope>
    <source>
        <strain evidence="6 7">ATCC 700114</strain>
    </source>
</reference>
<keyword evidence="1 5" id="KW-0489">Methyltransferase</keyword>
<dbReference type="HAMAP" id="MF_00658">
    <property type="entry name" value="23SrRNA_methyltr_H"/>
    <property type="match status" value="1"/>
</dbReference>
<dbReference type="PANTHER" id="PTHR33603:SF1">
    <property type="entry name" value="RIBOSOMAL RNA LARGE SUBUNIT METHYLTRANSFERASE H"/>
    <property type="match status" value="1"/>
</dbReference>
<dbReference type="PANTHER" id="PTHR33603">
    <property type="entry name" value="METHYLTRANSFERASE"/>
    <property type="match status" value="1"/>
</dbReference>
<keyword evidence="5" id="KW-0963">Cytoplasm</keyword>
<dbReference type="InterPro" id="IPR003742">
    <property type="entry name" value="RlmH-like"/>
</dbReference>
<dbReference type="Gene3D" id="3.40.1280.10">
    <property type="match status" value="1"/>
</dbReference>
<comment type="subcellular location">
    <subcellularLocation>
        <location evidence="5">Cytoplasm</location>
    </subcellularLocation>
</comment>
<accession>A0A4V6HZF6</accession>
<keyword evidence="2 5" id="KW-0808">Transferase</keyword>
<feature type="binding site" evidence="5">
    <location>
        <position position="72"/>
    </location>
    <ligand>
        <name>S-adenosyl-L-methionine</name>
        <dbReference type="ChEBI" id="CHEBI:59789"/>
    </ligand>
</feature>
<organism evidence="6 7">
    <name type="scientific">Helicobacter trogontum</name>
    <dbReference type="NCBI Taxonomy" id="50960"/>
    <lineage>
        <taxon>Bacteria</taxon>
        <taxon>Pseudomonadati</taxon>
        <taxon>Campylobacterota</taxon>
        <taxon>Epsilonproteobacteria</taxon>
        <taxon>Campylobacterales</taxon>
        <taxon>Helicobacteraceae</taxon>
        <taxon>Helicobacter</taxon>
    </lineage>
</organism>
<dbReference type="AlphaFoldDB" id="A0A4V6HZF6"/>
<dbReference type="Pfam" id="PF02590">
    <property type="entry name" value="SPOUT_MTase"/>
    <property type="match status" value="1"/>
</dbReference>
<keyword evidence="5" id="KW-0698">rRNA processing</keyword>
<dbReference type="InterPro" id="IPR029028">
    <property type="entry name" value="Alpha/beta_knot_MTases"/>
</dbReference>
<proteinExistence type="inferred from homology"/>
<dbReference type="RefSeq" id="WP_034344675.1">
    <property type="nucleotide sequence ID" value="NZ_FZNG01000007.1"/>
</dbReference>
<keyword evidence="3 5" id="KW-0949">S-adenosyl-L-methionine</keyword>
<evidence type="ECO:0000256" key="1">
    <source>
        <dbReference type="ARBA" id="ARBA00022603"/>
    </source>
</evidence>
<feature type="binding site" evidence="5">
    <location>
        <position position="104"/>
    </location>
    <ligand>
        <name>S-adenosyl-L-methionine</name>
        <dbReference type="ChEBI" id="CHEBI:59789"/>
    </ligand>
</feature>
<dbReference type="EMBL" id="JRPL02000003">
    <property type="protein sequence ID" value="TLD84322.1"/>
    <property type="molecule type" value="Genomic_DNA"/>
</dbReference>
<dbReference type="Proteomes" id="UP000029878">
    <property type="component" value="Unassembled WGS sequence"/>
</dbReference>
<evidence type="ECO:0000256" key="5">
    <source>
        <dbReference type="HAMAP-Rule" id="MF_00658"/>
    </source>
</evidence>
<comment type="similarity">
    <text evidence="4 5">Belongs to the RNA methyltransferase RlmH family.</text>
</comment>
<evidence type="ECO:0000256" key="2">
    <source>
        <dbReference type="ARBA" id="ARBA00022679"/>
    </source>
</evidence>
<dbReference type="PIRSF" id="PIRSF004505">
    <property type="entry name" value="MT_bac"/>
    <property type="match status" value="1"/>
</dbReference>
<name>A0A4V6HZF6_9HELI</name>
<evidence type="ECO:0000313" key="6">
    <source>
        <dbReference type="EMBL" id="TLD84322.1"/>
    </source>
</evidence>
<dbReference type="GO" id="GO:0005737">
    <property type="term" value="C:cytoplasm"/>
    <property type="evidence" value="ECO:0007669"/>
    <property type="project" value="UniProtKB-SubCell"/>
</dbReference>
<dbReference type="InterPro" id="IPR029026">
    <property type="entry name" value="tRNA_m1G_MTases_N"/>
</dbReference>
<dbReference type="SUPFAM" id="SSF75217">
    <property type="entry name" value="alpha/beta knot"/>
    <property type="match status" value="1"/>
</dbReference>
<evidence type="ECO:0000313" key="7">
    <source>
        <dbReference type="Proteomes" id="UP000029878"/>
    </source>
</evidence>
<comment type="subunit">
    <text evidence="5">Homodimer.</text>
</comment>
<feature type="binding site" evidence="5">
    <location>
        <begin position="122"/>
        <end position="127"/>
    </location>
    <ligand>
        <name>S-adenosyl-L-methionine</name>
        <dbReference type="ChEBI" id="CHEBI:59789"/>
    </ligand>
</feature>
<evidence type="ECO:0000256" key="3">
    <source>
        <dbReference type="ARBA" id="ARBA00022691"/>
    </source>
</evidence>
<comment type="function">
    <text evidence="5">Specifically methylates the pseudouridine at position 1915 (m3Psi1915) in 23S rRNA.</text>
</comment>